<organism evidence="2 3">
    <name type="scientific">Wenjunlia tyrosinilytica</name>
    <dbReference type="NCBI Taxonomy" id="1544741"/>
    <lineage>
        <taxon>Bacteria</taxon>
        <taxon>Bacillati</taxon>
        <taxon>Actinomycetota</taxon>
        <taxon>Actinomycetes</taxon>
        <taxon>Kitasatosporales</taxon>
        <taxon>Streptomycetaceae</taxon>
        <taxon>Wenjunlia</taxon>
    </lineage>
</organism>
<reference evidence="2" key="2">
    <citation type="submission" date="2020-09" db="EMBL/GenBank/DDBJ databases">
        <authorList>
            <person name="Sun Q."/>
            <person name="Zhou Y."/>
        </authorList>
    </citation>
    <scope>NUCLEOTIDE SEQUENCE</scope>
    <source>
        <strain evidence="2">CGMCC 4.7201</strain>
    </source>
</reference>
<accession>A0A918E0I8</accession>
<gene>
    <name evidence="2" type="ORF">GCM10012280_63450</name>
</gene>
<feature type="compositionally biased region" description="Basic and acidic residues" evidence="1">
    <location>
        <begin position="46"/>
        <end position="59"/>
    </location>
</feature>
<protein>
    <submittedName>
        <fullName evidence="2">Uncharacterized protein</fullName>
    </submittedName>
</protein>
<proteinExistence type="predicted"/>
<comment type="caution">
    <text evidence="2">The sequence shown here is derived from an EMBL/GenBank/DDBJ whole genome shotgun (WGS) entry which is preliminary data.</text>
</comment>
<dbReference type="AlphaFoldDB" id="A0A918E0I8"/>
<reference evidence="2" key="1">
    <citation type="journal article" date="2014" name="Int. J. Syst. Evol. Microbiol.">
        <title>Complete genome sequence of Corynebacterium casei LMG S-19264T (=DSM 44701T), isolated from a smear-ripened cheese.</title>
        <authorList>
            <consortium name="US DOE Joint Genome Institute (JGI-PGF)"/>
            <person name="Walter F."/>
            <person name="Albersmeier A."/>
            <person name="Kalinowski J."/>
            <person name="Ruckert C."/>
        </authorList>
    </citation>
    <scope>NUCLEOTIDE SEQUENCE</scope>
    <source>
        <strain evidence="2">CGMCC 4.7201</strain>
    </source>
</reference>
<evidence type="ECO:0000313" key="3">
    <source>
        <dbReference type="Proteomes" id="UP000641932"/>
    </source>
</evidence>
<evidence type="ECO:0000256" key="1">
    <source>
        <dbReference type="SAM" id="MobiDB-lite"/>
    </source>
</evidence>
<keyword evidence="3" id="KW-1185">Reference proteome</keyword>
<evidence type="ECO:0000313" key="2">
    <source>
        <dbReference type="EMBL" id="GGO98700.1"/>
    </source>
</evidence>
<feature type="region of interest" description="Disordered" evidence="1">
    <location>
        <begin position="46"/>
        <end position="68"/>
    </location>
</feature>
<dbReference type="EMBL" id="BMMS01000040">
    <property type="protein sequence ID" value="GGO98700.1"/>
    <property type="molecule type" value="Genomic_DNA"/>
</dbReference>
<sequence>MRTQPSPQPGITQVVSDSAAQLRPEAKIFDQRAEIIQLRIRNRFTGVHDRASPQPDHFHTGGKARSSC</sequence>
<dbReference type="Proteomes" id="UP000641932">
    <property type="component" value="Unassembled WGS sequence"/>
</dbReference>
<name>A0A918E0I8_9ACTN</name>